<organism evidence="1 2">
    <name type="scientific">Rhodocytophaga aerolata</name>
    <dbReference type="NCBI Taxonomy" id="455078"/>
    <lineage>
        <taxon>Bacteria</taxon>
        <taxon>Pseudomonadati</taxon>
        <taxon>Bacteroidota</taxon>
        <taxon>Cytophagia</taxon>
        <taxon>Cytophagales</taxon>
        <taxon>Rhodocytophagaceae</taxon>
        <taxon>Rhodocytophaga</taxon>
    </lineage>
</organism>
<accession>A0ABT8RDX0</accession>
<protein>
    <recommendedName>
        <fullName evidence="3">Ppx/GppA phosphatase domain-containing protein</fullName>
    </recommendedName>
</protein>
<gene>
    <name evidence="1" type="ORF">Q0590_28760</name>
</gene>
<dbReference type="RefSeq" id="WP_302041106.1">
    <property type="nucleotide sequence ID" value="NZ_JAUKPO010000028.1"/>
</dbReference>
<comment type="caution">
    <text evidence="1">The sequence shown here is derived from an EMBL/GenBank/DDBJ whole genome shotgun (WGS) entry which is preliminary data.</text>
</comment>
<evidence type="ECO:0000313" key="2">
    <source>
        <dbReference type="Proteomes" id="UP001168528"/>
    </source>
</evidence>
<reference evidence="1" key="1">
    <citation type="submission" date="2023-07" db="EMBL/GenBank/DDBJ databases">
        <title>The genome sequence of Rhodocytophaga aerolata KACC 12507.</title>
        <authorList>
            <person name="Zhang X."/>
        </authorList>
    </citation>
    <scope>NUCLEOTIDE SEQUENCE</scope>
    <source>
        <strain evidence="1">KACC 12507</strain>
    </source>
</reference>
<keyword evidence="2" id="KW-1185">Reference proteome</keyword>
<dbReference type="Proteomes" id="UP001168528">
    <property type="component" value="Unassembled WGS sequence"/>
</dbReference>
<name>A0ABT8RDX0_9BACT</name>
<sequence>MNNKFTLHKTKNPTDEGWHQISGAINSDQIVEIADTEGRKATRGLTSVPSPFARMHLFATAFDMVNKDGHTQDSVYHRMVSQCLDMLELLFNYQGYKKAKANLSITKWSRDNEIQAMLGSPHANQRLLGKTLQLFLEQEGDTGTFNSVRDIYIIKYDYQLIGGSSPLTLFFTNPDLKPIDLKTPKGDRYFERNVALHQRHEDFQKYLYKLFRTSSELKRSCRTMFEYIIESRDEYASREIKNALYDIDNTYQPGDLAGEYDFLRDDENNIVTIDGVEFVQKRPESGGIEAKSDFTINHNSAKTIAGTKPLVLKNGFDRTNMNYVAGPWSPNTKVPLKDPMPLNQRVLPDTHTVYPYLTIGDFLEDYIIKLPYGVNERYFVTGKHNASLTQDKVFPYLLPINRRYFDYFELEDLQRHLNFEIKESSLAGERITVRLNIPIRKGEINFEKTYYPKLQDYPTLERKDEDGEIVNCKVGLGIFPFYKVINQPQYNNYYKLMLIDVDDREDLINEEYDLKFFSANVDLEGNVKKNNRRSKKEELIGSSTYYEVDRAFDYVEIYPQRIRRQEIKGLIIPKWRPVNIGGRTFTFAIDFGTTNTHIAYADDLNPMPRPFNIGEEDVQVGMLNKPADVESSDKTLVAAKYTRGLSNLREALILQEREFVPSIIGADFGSNFRFPVRTAISETENFKIEPAVLLGNLNIAFSFEKERLDRKAPVKTNLKWQSQLDVKGMQRIEAFFKEMLVLIKNKIILNSGDPAKSRIVWFSPLSMSDYQKGDFQETWQRNFEAIFGNSGTLTHITESVAPFYFLRRTNQLVAGENIINIDIGGGTTDVLLFVGQQPRFGSSFKFGANAIWGAGFNAHEFHDKSNGFLQAFKKQARKDAASTRKSSTGDNANIEEFYNDLIHYGSDADVTLASADIISFLFNYDEEARPQLKFSDFIRNDKHLKIILLLHYSAVIYHIAQLINHVKEHKDPSIVIPRYFVFSGKGSLYINALGGASGKGIRLVTKHILESVCGPHGLAIPANFELILTKEPKEATANGGVLANQNGSGPDITHIVLTGAQETSTPGQRIKYGEISPELQTSVLDNARKLLNLVLDNEELNLKNYFGIDTDLDLVKRSIEMHLRDGLQEGLAGFVNNKEPLEETLFFYPFIHSLVHLSKELNTTYYA</sequence>
<evidence type="ECO:0000313" key="1">
    <source>
        <dbReference type="EMBL" id="MDO1450305.1"/>
    </source>
</evidence>
<dbReference type="InterPro" id="IPR043129">
    <property type="entry name" value="ATPase_NBD"/>
</dbReference>
<evidence type="ECO:0008006" key="3">
    <source>
        <dbReference type="Google" id="ProtNLM"/>
    </source>
</evidence>
<proteinExistence type="predicted"/>
<dbReference type="SUPFAM" id="SSF53067">
    <property type="entry name" value="Actin-like ATPase domain"/>
    <property type="match status" value="1"/>
</dbReference>
<dbReference type="EMBL" id="JAUKPO010000028">
    <property type="protein sequence ID" value="MDO1450305.1"/>
    <property type="molecule type" value="Genomic_DNA"/>
</dbReference>